<comment type="caution">
    <text evidence="1">The sequence shown here is derived from an EMBL/GenBank/DDBJ whole genome shotgun (WGS) entry which is preliminary data.</text>
</comment>
<dbReference type="AlphaFoldDB" id="A0A8J7CDW6"/>
<dbReference type="Proteomes" id="UP000648239">
    <property type="component" value="Unassembled WGS sequence"/>
</dbReference>
<gene>
    <name evidence="1" type="ORF">IFK94_14725</name>
</gene>
<organism evidence="1 2">
    <name type="scientific">Candidatus Polarisedimenticola svalbardensis</name>
    <dbReference type="NCBI Taxonomy" id="2886004"/>
    <lineage>
        <taxon>Bacteria</taxon>
        <taxon>Pseudomonadati</taxon>
        <taxon>Acidobacteriota</taxon>
        <taxon>Candidatus Polarisedimenticolia</taxon>
        <taxon>Candidatus Polarisedimenticolales</taxon>
        <taxon>Candidatus Polarisedimenticolaceae</taxon>
        <taxon>Candidatus Polarisedimenticola</taxon>
    </lineage>
</organism>
<sequence>MASSDLKAVGFSTLTHARIRAEQGDRSGARRILRAILEQEPWNREARDFFDRLAGRDTSRPAAGAEPVPVPPVEATAEELAARFRQVLEGGADPRIERLTVWLGRISDKQGGDDAQ</sequence>
<dbReference type="EMBL" id="JACXWD010000080">
    <property type="protein sequence ID" value="MBD3869372.1"/>
    <property type="molecule type" value="Genomic_DNA"/>
</dbReference>
<proteinExistence type="predicted"/>
<reference evidence="1 2" key="1">
    <citation type="submission" date="2020-08" db="EMBL/GenBank/DDBJ databases">
        <title>Acidobacteriota in marine sediments use diverse sulfur dissimilation pathways.</title>
        <authorList>
            <person name="Wasmund K."/>
        </authorList>
    </citation>
    <scope>NUCLEOTIDE SEQUENCE [LARGE SCALE GENOMIC DNA]</scope>
    <source>
        <strain evidence="1">MAG AM4</strain>
    </source>
</reference>
<evidence type="ECO:0000313" key="1">
    <source>
        <dbReference type="EMBL" id="MBD3869372.1"/>
    </source>
</evidence>
<accession>A0A8J7CDW6</accession>
<name>A0A8J7CDW6_9BACT</name>
<evidence type="ECO:0000313" key="2">
    <source>
        <dbReference type="Proteomes" id="UP000648239"/>
    </source>
</evidence>
<protein>
    <submittedName>
        <fullName evidence="1">Uncharacterized protein</fullName>
    </submittedName>
</protein>